<dbReference type="EnsemblPlants" id="OGLUM01G36110.1">
    <property type="protein sequence ID" value="OGLUM01G36110.1"/>
    <property type="gene ID" value="OGLUM01G36110"/>
</dbReference>
<reference evidence="6" key="2">
    <citation type="submission" date="2015-04" db="UniProtKB">
        <authorList>
            <consortium name="EnsemblPlants"/>
        </authorList>
    </citation>
    <scope>IDENTIFICATION</scope>
</reference>
<comment type="similarity">
    <text evidence="1">Belongs to the CLV3/ESR signal peptide family.</text>
</comment>
<reference evidence="6" key="3">
    <citation type="submission" date="2018-05" db="EMBL/GenBank/DDBJ databases">
        <title>OgluRS3 (Oryza glumaepatula Reference Sequence Version 3).</title>
        <authorList>
            <person name="Zhang J."/>
            <person name="Kudrna D."/>
            <person name="Lee S."/>
            <person name="Talag J."/>
            <person name="Welchert J."/>
            <person name="Wing R.A."/>
        </authorList>
    </citation>
    <scope>NUCLEOTIDE SEQUENCE [LARGE SCALE GENOMIC DNA]</scope>
</reference>
<dbReference type="PANTHER" id="PTHR34359:SF5">
    <property type="entry name" value="CLAVATA3_ESR (CLE)-RELATED PROTEIN 9"/>
    <property type="match status" value="1"/>
</dbReference>
<feature type="chain" id="PRO_5002351022" evidence="5">
    <location>
        <begin position="33"/>
        <end position="120"/>
    </location>
</feature>
<evidence type="ECO:0000256" key="2">
    <source>
        <dbReference type="ARBA" id="ARBA00022473"/>
    </source>
</evidence>
<evidence type="ECO:0000256" key="1">
    <source>
        <dbReference type="ARBA" id="ARBA00005416"/>
    </source>
</evidence>
<keyword evidence="3" id="KW-0221">Differentiation</keyword>
<sequence length="120" mass="12684">MKPSSSSVGVCTLLVAVASLQLLLVVAVAASAETAPAMPDEEFLGRLCDQQQGATRRRLPWCQQLHARRRHGGGGVGVGVGVGKRRRVPMPPPSRAGEEIDARYGVSKRVVPSGPNPLHN</sequence>
<keyword evidence="2" id="KW-0217">Developmental protein</keyword>
<dbReference type="GO" id="GO:0030154">
    <property type="term" value="P:cell differentiation"/>
    <property type="evidence" value="ECO:0007669"/>
    <property type="project" value="UniProtKB-KW"/>
</dbReference>
<dbReference type="PANTHER" id="PTHR34359">
    <property type="entry name" value="CLAVATA3/ESR (CLE)-RELATED PROTEIN 10"/>
    <property type="match status" value="1"/>
</dbReference>
<accession>A0A0D9YFC1</accession>
<dbReference type="Proteomes" id="UP000026961">
    <property type="component" value="Chromosome 1"/>
</dbReference>
<keyword evidence="5" id="KW-0732">Signal</keyword>
<evidence type="ECO:0000313" key="7">
    <source>
        <dbReference type="Proteomes" id="UP000026961"/>
    </source>
</evidence>
<proteinExistence type="inferred from homology"/>
<evidence type="ECO:0000313" key="6">
    <source>
        <dbReference type="EnsemblPlants" id="OGLUM01G36110.1"/>
    </source>
</evidence>
<evidence type="ECO:0000256" key="3">
    <source>
        <dbReference type="ARBA" id="ARBA00022782"/>
    </source>
</evidence>
<feature type="compositionally biased region" description="Gly residues" evidence="4">
    <location>
        <begin position="73"/>
        <end position="82"/>
    </location>
</feature>
<dbReference type="eggNOG" id="ENOG502S9T8">
    <property type="taxonomic scope" value="Eukaryota"/>
</dbReference>
<feature type="region of interest" description="Disordered" evidence="4">
    <location>
        <begin position="70"/>
        <end position="120"/>
    </location>
</feature>
<evidence type="ECO:0000256" key="5">
    <source>
        <dbReference type="SAM" id="SignalP"/>
    </source>
</evidence>
<dbReference type="Gramene" id="OGLUM01G36110.1">
    <property type="protein sequence ID" value="OGLUM01G36110.1"/>
    <property type="gene ID" value="OGLUM01G36110"/>
</dbReference>
<reference evidence="6" key="1">
    <citation type="submission" date="2013-08" db="EMBL/GenBank/DDBJ databases">
        <title>Oryza genome evolution.</title>
        <authorList>
            <person name="Wing R.A."/>
            <person name="Panaud O."/>
            <person name="Oliveira A.C."/>
        </authorList>
    </citation>
    <scope>NUCLEOTIDE SEQUENCE</scope>
</reference>
<evidence type="ECO:0000256" key="4">
    <source>
        <dbReference type="SAM" id="MobiDB-lite"/>
    </source>
</evidence>
<dbReference type="InterPro" id="IPR039618">
    <property type="entry name" value="CLE9-13"/>
</dbReference>
<dbReference type="AlphaFoldDB" id="A0A0D9YFC1"/>
<dbReference type="HOGENOM" id="CLU_146280_0_0_1"/>
<keyword evidence="7" id="KW-1185">Reference proteome</keyword>
<name>A0A0D9YFC1_9ORYZ</name>
<organism evidence="6">
    <name type="scientific">Oryza glumipatula</name>
    <dbReference type="NCBI Taxonomy" id="40148"/>
    <lineage>
        <taxon>Eukaryota</taxon>
        <taxon>Viridiplantae</taxon>
        <taxon>Streptophyta</taxon>
        <taxon>Embryophyta</taxon>
        <taxon>Tracheophyta</taxon>
        <taxon>Spermatophyta</taxon>
        <taxon>Magnoliopsida</taxon>
        <taxon>Liliopsida</taxon>
        <taxon>Poales</taxon>
        <taxon>Poaceae</taxon>
        <taxon>BOP clade</taxon>
        <taxon>Oryzoideae</taxon>
        <taxon>Oryzeae</taxon>
        <taxon>Oryzinae</taxon>
        <taxon>Oryza</taxon>
    </lineage>
</organism>
<protein>
    <submittedName>
        <fullName evidence="6">Uncharacterized protein</fullName>
    </submittedName>
</protein>
<feature type="signal peptide" evidence="5">
    <location>
        <begin position="1"/>
        <end position="32"/>
    </location>
</feature>